<dbReference type="GO" id="GO:0003677">
    <property type="term" value="F:DNA binding"/>
    <property type="evidence" value="ECO:0007669"/>
    <property type="project" value="UniProtKB-KW"/>
</dbReference>
<comment type="subcellular location">
    <subcellularLocation>
        <location evidence="1">Nucleus</location>
    </subcellularLocation>
</comment>
<keyword evidence="3" id="KW-0805">Transcription regulation</keyword>
<organism evidence="8 9">
    <name type="scientific">Fusarium oxysporum f. sp. rapae</name>
    <dbReference type="NCBI Taxonomy" id="485398"/>
    <lineage>
        <taxon>Eukaryota</taxon>
        <taxon>Fungi</taxon>
        <taxon>Dikarya</taxon>
        <taxon>Ascomycota</taxon>
        <taxon>Pezizomycotina</taxon>
        <taxon>Sordariomycetes</taxon>
        <taxon>Hypocreomycetidae</taxon>
        <taxon>Hypocreales</taxon>
        <taxon>Nectriaceae</taxon>
        <taxon>Fusarium</taxon>
        <taxon>Fusarium oxysporum species complex</taxon>
    </lineage>
</organism>
<evidence type="ECO:0000256" key="2">
    <source>
        <dbReference type="ARBA" id="ARBA00022723"/>
    </source>
</evidence>
<evidence type="ECO:0000313" key="8">
    <source>
        <dbReference type="EMBL" id="KAG7404384.1"/>
    </source>
</evidence>
<dbReference type="SMART" id="SM00906">
    <property type="entry name" value="Fungal_trans"/>
    <property type="match status" value="1"/>
</dbReference>
<evidence type="ECO:0000313" key="9">
    <source>
        <dbReference type="Proteomes" id="UP000694050"/>
    </source>
</evidence>
<name>A0A8J5NHL4_FUSOX</name>
<accession>A0A8J5NHL4</accession>
<keyword evidence="4" id="KW-0238">DNA-binding</keyword>
<dbReference type="EMBL" id="JAELUQ010000013">
    <property type="protein sequence ID" value="KAG7404384.1"/>
    <property type="molecule type" value="Genomic_DNA"/>
</dbReference>
<dbReference type="GO" id="GO:0006351">
    <property type="term" value="P:DNA-templated transcription"/>
    <property type="evidence" value="ECO:0007669"/>
    <property type="project" value="InterPro"/>
</dbReference>
<feature type="domain" description="Xylanolytic transcriptional activator regulatory" evidence="7">
    <location>
        <begin position="83"/>
        <end position="161"/>
    </location>
</feature>
<protein>
    <submittedName>
        <fullName evidence="8">Citrinin biosynthesis transcriptional activator ctnR</fullName>
    </submittedName>
</protein>
<dbReference type="InterPro" id="IPR050815">
    <property type="entry name" value="TF_fung"/>
</dbReference>
<dbReference type="PANTHER" id="PTHR47338">
    <property type="entry name" value="ZN(II)2CYS6 TRANSCRIPTION FACTOR (EUROFUNG)-RELATED"/>
    <property type="match status" value="1"/>
</dbReference>
<dbReference type="PANTHER" id="PTHR47338:SF3">
    <property type="entry name" value="C6 FINGER DOMAIN TRANSCRIPTION FACTOR DBAA-RELATED"/>
    <property type="match status" value="1"/>
</dbReference>
<evidence type="ECO:0000256" key="1">
    <source>
        <dbReference type="ARBA" id="ARBA00004123"/>
    </source>
</evidence>
<dbReference type="GO" id="GO:0005634">
    <property type="term" value="C:nucleus"/>
    <property type="evidence" value="ECO:0007669"/>
    <property type="project" value="UniProtKB-SubCell"/>
</dbReference>
<evidence type="ECO:0000259" key="7">
    <source>
        <dbReference type="SMART" id="SM00906"/>
    </source>
</evidence>
<evidence type="ECO:0000256" key="5">
    <source>
        <dbReference type="ARBA" id="ARBA00023163"/>
    </source>
</evidence>
<proteinExistence type="predicted"/>
<gene>
    <name evidence="8" type="primary">ctnR-4</name>
    <name evidence="8" type="ORF">Forpe1208_v015566</name>
</gene>
<dbReference type="InterPro" id="IPR007219">
    <property type="entry name" value="XnlR_reg_dom"/>
</dbReference>
<dbReference type="GO" id="GO:0000981">
    <property type="term" value="F:DNA-binding transcription factor activity, RNA polymerase II-specific"/>
    <property type="evidence" value="ECO:0007669"/>
    <property type="project" value="InterPro"/>
</dbReference>
<evidence type="ECO:0000256" key="4">
    <source>
        <dbReference type="ARBA" id="ARBA00023125"/>
    </source>
</evidence>
<keyword evidence="2" id="KW-0479">Metal-binding</keyword>
<dbReference type="GO" id="GO:0008270">
    <property type="term" value="F:zinc ion binding"/>
    <property type="evidence" value="ECO:0007669"/>
    <property type="project" value="InterPro"/>
</dbReference>
<reference evidence="8" key="1">
    <citation type="submission" date="2021-04" db="EMBL/GenBank/DDBJ databases">
        <title>First draft genome resource for Brassicaceae pathogens Fusarium oxysporum f. sp. raphani and Fusarium oxysporum f. sp. rapae.</title>
        <authorList>
            <person name="Asai S."/>
        </authorList>
    </citation>
    <scope>NUCLEOTIDE SEQUENCE</scope>
    <source>
        <strain evidence="8">Tf1208</strain>
    </source>
</reference>
<keyword evidence="6" id="KW-0539">Nucleus</keyword>
<dbReference type="Pfam" id="PF04082">
    <property type="entry name" value="Fungal_trans"/>
    <property type="match status" value="1"/>
</dbReference>
<sequence length="349" mass="40056">MLHQASYLAWSRSASKSIVQTCLQRIMWIIAILLSTQFRELIEPLYTQVKKDLEFSESFEVEHAQSWTLLTVCELMRASYSQAWISAGRMFRLVQGLRYHEIDSPDKVHSSKEDSTCTEEKRRVFWMAYLLDHLFGMRNDWPVTLSEHMICTKLPVPDSDFQGNCLVSGNFISQAITDPASQANSPFNDCLAIVTLCGRGLLRNRHNNISKAYGDNDSDSSEHWRWLKDILSLKDQIKSRGDKPHPLGTFAQILATEEIIRLARGLTHLHFSQVHPLMSMPLFTAADFLYEYRDSEDGAFLQQLRDLVDVLGNLKNVNDYEKSYLDLLPHLCISASLDVLRHGEEQRNS</sequence>
<dbReference type="Proteomes" id="UP000694050">
    <property type="component" value="Unassembled WGS sequence"/>
</dbReference>
<evidence type="ECO:0000256" key="3">
    <source>
        <dbReference type="ARBA" id="ARBA00023015"/>
    </source>
</evidence>
<keyword evidence="5" id="KW-0804">Transcription</keyword>
<comment type="caution">
    <text evidence="8">The sequence shown here is derived from an EMBL/GenBank/DDBJ whole genome shotgun (WGS) entry which is preliminary data.</text>
</comment>
<dbReference type="AlphaFoldDB" id="A0A8J5NHL4"/>
<dbReference type="CDD" id="cd12148">
    <property type="entry name" value="fungal_TF_MHR"/>
    <property type="match status" value="1"/>
</dbReference>
<evidence type="ECO:0000256" key="6">
    <source>
        <dbReference type="ARBA" id="ARBA00023242"/>
    </source>
</evidence>